<dbReference type="EMBL" id="BKCJ010557997">
    <property type="protein sequence ID" value="GFB12757.1"/>
    <property type="molecule type" value="Genomic_DNA"/>
</dbReference>
<name>A0A699KUZ7_TANCI</name>
<comment type="caution">
    <text evidence="1">The sequence shown here is derived from an EMBL/GenBank/DDBJ whole genome shotgun (WGS) entry which is preliminary data.</text>
</comment>
<evidence type="ECO:0000313" key="1">
    <source>
        <dbReference type="EMBL" id="GFB12757.1"/>
    </source>
</evidence>
<protein>
    <submittedName>
        <fullName evidence="1">Uncharacterized protein</fullName>
    </submittedName>
</protein>
<dbReference type="AlphaFoldDB" id="A0A699KUZ7"/>
<proteinExistence type="predicted"/>
<gene>
    <name evidence="1" type="ORF">Tci_684728</name>
</gene>
<reference evidence="1" key="1">
    <citation type="journal article" date="2019" name="Sci. Rep.">
        <title>Draft genome of Tanacetum cinerariifolium, the natural source of mosquito coil.</title>
        <authorList>
            <person name="Yamashiro T."/>
            <person name="Shiraishi A."/>
            <person name="Satake H."/>
            <person name="Nakayama K."/>
        </authorList>
    </citation>
    <scope>NUCLEOTIDE SEQUENCE</scope>
</reference>
<organism evidence="1">
    <name type="scientific">Tanacetum cinerariifolium</name>
    <name type="common">Dalmatian daisy</name>
    <name type="synonym">Chrysanthemum cinerariifolium</name>
    <dbReference type="NCBI Taxonomy" id="118510"/>
    <lineage>
        <taxon>Eukaryota</taxon>
        <taxon>Viridiplantae</taxon>
        <taxon>Streptophyta</taxon>
        <taxon>Embryophyta</taxon>
        <taxon>Tracheophyta</taxon>
        <taxon>Spermatophyta</taxon>
        <taxon>Magnoliopsida</taxon>
        <taxon>eudicotyledons</taxon>
        <taxon>Gunneridae</taxon>
        <taxon>Pentapetalae</taxon>
        <taxon>asterids</taxon>
        <taxon>campanulids</taxon>
        <taxon>Asterales</taxon>
        <taxon>Asteraceae</taxon>
        <taxon>Asteroideae</taxon>
        <taxon>Anthemideae</taxon>
        <taxon>Anthemidinae</taxon>
        <taxon>Tanacetum</taxon>
    </lineage>
</organism>
<accession>A0A699KUZ7</accession>
<sequence>MTNILAKEMIGLSFPSKMVSKVCKVKVLRVFEMIEHDGRACIYEAFVSVDTNDILTNDEFLILDVGKKIILEDNGRI</sequence>